<dbReference type="SMART" id="SM00147">
    <property type="entry name" value="RasGEF"/>
    <property type="match status" value="1"/>
</dbReference>
<evidence type="ECO:0000256" key="5">
    <source>
        <dbReference type="ARBA" id="ARBA00023136"/>
    </source>
</evidence>
<keyword evidence="2 6" id="KW-0344">Guanine-nucleotide releasing factor</keyword>
<feature type="compositionally biased region" description="Basic and acidic residues" evidence="7">
    <location>
        <begin position="930"/>
        <end position="939"/>
    </location>
</feature>
<feature type="compositionally biased region" description="Basic and acidic residues" evidence="7">
    <location>
        <begin position="1357"/>
        <end position="1366"/>
    </location>
</feature>
<dbReference type="Pfam" id="PF00618">
    <property type="entry name" value="RasGEF_N"/>
    <property type="match status" value="1"/>
</dbReference>
<dbReference type="PANTHER" id="PTHR23113">
    <property type="entry name" value="GUANINE NUCLEOTIDE EXCHANGE FACTOR"/>
    <property type="match status" value="1"/>
</dbReference>
<feature type="region of interest" description="Disordered" evidence="7">
    <location>
        <begin position="1336"/>
        <end position="1418"/>
    </location>
</feature>
<dbReference type="GO" id="GO:0005886">
    <property type="term" value="C:plasma membrane"/>
    <property type="evidence" value="ECO:0007669"/>
    <property type="project" value="TreeGrafter"/>
</dbReference>
<reference evidence="11" key="1">
    <citation type="journal article" date="2020" name="Stud. Mycol.">
        <title>101 Dothideomycetes genomes: a test case for predicting lifestyles and emergence of pathogens.</title>
        <authorList>
            <person name="Haridas S."/>
            <person name="Albert R."/>
            <person name="Binder M."/>
            <person name="Bloem J."/>
            <person name="Labutti K."/>
            <person name="Salamov A."/>
            <person name="Andreopoulos B."/>
            <person name="Baker S."/>
            <person name="Barry K."/>
            <person name="Bills G."/>
            <person name="Bluhm B."/>
            <person name="Cannon C."/>
            <person name="Castanera R."/>
            <person name="Culley D."/>
            <person name="Daum C."/>
            <person name="Ezra D."/>
            <person name="Gonzalez J."/>
            <person name="Henrissat B."/>
            <person name="Kuo A."/>
            <person name="Liang C."/>
            <person name="Lipzen A."/>
            <person name="Lutzoni F."/>
            <person name="Magnuson J."/>
            <person name="Mondo S."/>
            <person name="Nolan M."/>
            <person name="Ohm R."/>
            <person name="Pangilinan J."/>
            <person name="Park H.-J."/>
            <person name="Ramirez L."/>
            <person name="Alfaro M."/>
            <person name="Sun H."/>
            <person name="Tritt A."/>
            <person name="Yoshinaga Y."/>
            <person name="Zwiers L.-H."/>
            <person name="Turgeon B."/>
            <person name="Goodwin S."/>
            <person name="Spatafora J."/>
            <person name="Crous P."/>
            <person name="Grigoriev I."/>
        </authorList>
    </citation>
    <scope>NUCLEOTIDE SEQUENCE</scope>
    <source>
        <strain evidence="11">CBS 110217</strain>
    </source>
</reference>
<feature type="compositionally biased region" description="Basic and acidic residues" evidence="7">
    <location>
        <begin position="952"/>
        <end position="961"/>
    </location>
</feature>
<feature type="compositionally biased region" description="Polar residues" evidence="7">
    <location>
        <begin position="1402"/>
        <end position="1415"/>
    </location>
</feature>
<dbReference type="Gene3D" id="1.10.840.10">
    <property type="entry name" value="Ras guanine-nucleotide exchange factors catalytic domain"/>
    <property type="match status" value="1"/>
</dbReference>
<feature type="domain" description="Ras-GEF" evidence="9">
    <location>
        <begin position="1449"/>
        <end position="1693"/>
    </location>
</feature>
<keyword evidence="12" id="KW-1185">Reference proteome</keyword>
<evidence type="ECO:0000313" key="12">
    <source>
        <dbReference type="Proteomes" id="UP000799777"/>
    </source>
</evidence>
<proteinExistence type="predicted"/>
<name>A0A9P4HBI0_9PLEO</name>
<dbReference type="PROSITE" id="PS50009">
    <property type="entry name" value="RASGEF_CAT"/>
    <property type="match status" value="1"/>
</dbReference>
<keyword evidence="5 8" id="KW-0472">Membrane</keyword>
<protein>
    <recommendedName>
        <fullName evidence="13">Ras GEF</fullName>
    </recommendedName>
</protein>
<dbReference type="InterPro" id="IPR045863">
    <property type="entry name" value="CorA_TM1_TM2"/>
</dbReference>
<dbReference type="InterPro" id="IPR023578">
    <property type="entry name" value="Ras_GEF_dom_sf"/>
</dbReference>
<evidence type="ECO:0000256" key="1">
    <source>
        <dbReference type="ARBA" id="ARBA00004141"/>
    </source>
</evidence>
<dbReference type="Pfam" id="PF01544">
    <property type="entry name" value="CorA"/>
    <property type="match status" value="1"/>
</dbReference>
<feature type="region of interest" description="Disordered" evidence="7">
    <location>
        <begin position="615"/>
        <end position="650"/>
    </location>
</feature>
<dbReference type="SUPFAM" id="SSF144083">
    <property type="entry name" value="Magnesium transport protein CorA, transmembrane region"/>
    <property type="match status" value="1"/>
</dbReference>
<dbReference type="InterPro" id="IPR000651">
    <property type="entry name" value="Ras-like_Gua-exchang_fac_N"/>
</dbReference>
<feature type="compositionally biased region" description="Gly residues" evidence="7">
    <location>
        <begin position="2430"/>
        <end position="2446"/>
    </location>
</feature>
<feature type="transmembrane region" description="Helical" evidence="8">
    <location>
        <begin position="2211"/>
        <end position="2231"/>
    </location>
</feature>
<feature type="region of interest" description="Disordered" evidence="7">
    <location>
        <begin position="488"/>
        <end position="538"/>
    </location>
</feature>
<dbReference type="InterPro" id="IPR001895">
    <property type="entry name" value="RASGEF_cat_dom"/>
</dbReference>
<feature type="compositionally biased region" description="Polar residues" evidence="7">
    <location>
        <begin position="1052"/>
        <end position="1070"/>
    </location>
</feature>
<evidence type="ECO:0000313" key="11">
    <source>
        <dbReference type="EMBL" id="KAF2031916.1"/>
    </source>
</evidence>
<evidence type="ECO:0000259" key="9">
    <source>
        <dbReference type="PROSITE" id="PS50009"/>
    </source>
</evidence>
<dbReference type="InterPro" id="IPR036964">
    <property type="entry name" value="RASGEF_cat_dom_sf"/>
</dbReference>
<dbReference type="Gene3D" id="1.20.870.10">
    <property type="entry name" value="Son of sevenless (SoS) protein Chain: S domain 1"/>
    <property type="match status" value="1"/>
</dbReference>
<feature type="compositionally biased region" description="Basic and acidic residues" evidence="7">
    <location>
        <begin position="36"/>
        <end position="58"/>
    </location>
</feature>
<feature type="region of interest" description="Disordered" evidence="7">
    <location>
        <begin position="551"/>
        <end position="575"/>
    </location>
</feature>
<evidence type="ECO:0000259" key="10">
    <source>
        <dbReference type="PROSITE" id="PS50212"/>
    </source>
</evidence>
<keyword evidence="4 8" id="KW-1133">Transmembrane helix</keyword>
<evidence type="ECO:0000256" key="7">
    <source>
        <dbReference type="SAM" id="MobiDB-lite"/>
    </source>
</evidence>
<feature type="region of interest" description="Disordered" evidence="7">
    <location>
        <begin position="106"/>
        <end position="200"/>
    </location>
</feature>
<evidence type="ECO:0008006" key="13">
    <source>
        <dbReference type="Google" id="ProtNLM"/>
    </source>
</evidence>
<feature type="region of interest" description="Disordered" evidence="7">
    <location>
        <begin position="740"/>
        <end position="781"/>
    </location>
</feature>
<dbReference type="InterPro" id="IPR008937">
    <property type="entry name" value="Ras-like_GEF"/>
</dbReference>
<dbReference type="EMBL" id="ML978177">
    <property type="protein sequence ID" value="KAF2031916.1"/>
    <property type="molecule type" value="Genomic_DNA"/>
</dbReference>
<accession>A0A9P4HBI0</accession>
<evidence type="ECO:0000256" key="8">
    <source>
        <dbReference type="SAM" id="Phobius"/>
    </source>
</evidence>
<gene>
    <name evidence="11" type="ORF">EK21DRAFT_87729</name>
</gene>
<evidence type="ECO:0000256" key="3">
    <source>
        <dbReference type="ARBA" id="ARBA00022692"/>
    </source>
</evidence>
<feature type="compositionally biased region" description="Polar residues" evidence="7">
    <location>
        <begin position="131"/>
        <end position="143"/>
    </location>
</feature>
<dbReference type="SMART" id="SM00229">
    <property type="entry name" value="RasGEFN"/>
    <property type="match status" value="1"/>
</dbReference>
<feature type="compositionally biased region" description="Polar residues" evidence="7">
    <location>
        <begin position="553"/>
        <end position="563"/>
    </location>
</feature>
<dbReference type="Proteomes" id="UP000799777">
    <property type="component" value="Unassembled WGS sequence"/>
</dbReference>
<feature type="compositionally biased region" description="Low complexity" evidence="7">
    <location>
        <begin position="759"/>
        <end position="774"/>
    </location>
</feature>
<feature type="compositionally biased region" description="Basic and acidic residues" evidence="7">
    <location>
        <begin position="1186"/>
        <end position="1199"/>
    </location>
</feature>
<feature type="region of interest" description="Disordered" evidence="7">
    <location>
        <begin position="2412"/>
        <end position="2487"/>
    </location>
</feature>
<feature type="compositionally biased region" description="Polar residues" evidence="7">
    <location>
        <begin position="1001"/>
        <end position="1025"/>
    </location>
</feature>
<dbReference type="OrthoDB" id="10254377at2759"/>
<comment type="caution">
    <text evidence="11">The sequence shown here is derived from an EMBL/GenBank/DDBJ whole genome shotgun (WGS) entry which is preliminary data.</text>
</comment>
<feature type="region of interest" description="Disordered" evidence="7">
    <location>
        <begin position="1"/>
        <end position="82"/>
    </location>
</feature>
<feature type="compositionally biased region" description="Polar residues" evidence="7">
    <location>
        <begin position="67"/>
        <end position="82"/>
    </location>
</feature>
<evidence type="ECO:0000256" key="6">
    <source>
        <dbReference type="PROSITE-ProRule" id="PRU00168"/>
    </source>
</evidence>
<feature type="compositionally biased region" description="Polar residues" evidence="7">
    <location>
        <begin position="1251"/>
        <end position="1284"/>
    </location>
</feature>
<feature type="compositionally biased region" description="Basic residues" evidence="7">
    <location>
        <begin position="630"/>
        <end position="641"/>
    </location>
</feature>
<dbReference type="Gene3D" id="1.20.58.340">
    <property type="entry name" value="Magnesium transport protein CorA, transmembrane region"/>
    <property type="match status" value="1"/>
</dbReference>
<keyword evidence="3 8" id="KW-0812">Transmembrane</keyword>
<feature type="region of interest" description="Disordered" evidence="7">
    <location>
        <begin position="1706"/>
        <end position="1766"/>
    </location>
</feature>
<evidence type="ECO:0000256" key="2">
    <source>
        <dbReference type="ARBA" id="ARBA00022658"/>
    </source>
</evidence>
<dbReference type="InterPro" id="IPR002523">
    <property type="entry name" value="MgTranspt_CorA/ZnTranspt_ZntB"/>
</dbReference>
<feature type="region of interest" description="Disordered" evidence="7">
    <location>
        <begin position="927"/>
        <end position="1211"/>
    </location>
</feature>
<evidence type="ECO:0000256" key="4">
    <source>
        <dbReference type="ARBA" id="ARBA00022989"/>
    </source>
</evidence>
<dbReference type="Pfam" id="PF00617">
    <property type="entry name" value="RasGEF"/>
    <property type="match status" value="1"/>
</dbReference>
<organism evidence="11 12">
    <name type="scientific">Setomelanomma holmii</name>
    <dbReference type="NCBI Taxonomy" id="210430"/>
    <lineage>
        <taxon>Eukaryota</taxon>
        <taxon>Fungi</taxon>
        <taxon>Dikarya</taxon>
        <taxon>Ascomycota</taxon>
        <taxon>Pezizomycotina</taxon>
        <taxon>Dothideomycetes</taxon>
        <taxon>Pleosporomycetidae</taxon>
        <taxon>Pleosporales</taxon>
        <taxon>Pleosporineae</taxon>
        <taxon>Phaeosphaeriaceae</taxon>
        <taxon>Setomelanomma</taxon>
    </lineage>
</organism>
<feature type="compositionally biased region" description="Pro residues" evidence="7">
    <location>
        <begin position="109"/>
        <end position="120"/>
    </location>
</feature>
<feature type="transmembrane region" description="Helical" evidence="8">
    <location>
        <begin position="2243"/>
        <end position="2262"/>
    </location>
</feature>
<feature type="compositionally biased region" description="Polar residues" evidence="7">
    <location>
        <begin position="1734"/>
        <end position="1746"/>
    </location>
</feature>
<sequence>MSLPALQQNAYPSSGPGSPADRHRDLVAGAQSADITKARAEDQQRRLRRVKDSREQLKSRTRARAASSGTIETSHSTGAGRSYTVANVHNGVIYLRPVVRAGNTRHLPQPEPFVFPPQTPPDSATADSHLRPTSNEWEQSLYGSRTPRSEPTPPPPLPILGADDASLQPAPAEPTNDPRPLAHGRSHSFSTVDEHTVTSLSNEPGTFKVVIERAPFGRPKTADTGSFPLLQVPIPNYRLGTPRFSTRGTVDLRSSVYTRASGTDDFAQSLLTPQRAGTHSFLSSRPRSDAYSPIPHRYRATMDRPHMPTSAPSSARVSHVPIGPRLYDALTSNPDDKAVVRFSPSGELLAATPSRLVSHITSPSFLDYELLSDFFLTFRAFLSTRDLVAYLIARLRWAVDRQDDFGRIVRVRTFVALRHWILNYFVDDFVPVYKLRVYFCDLVNSLHTDLRNRADRGGGDIKIVGELKKCWKRTCANYWEAEDNFGQNSADEELLPGGQPGSEPSLDEVPPVILVPSTPKRQGLRDTKETVGSNPSDQFASRHMEWAQRARHTPQNSMSSPYVPSQDYETAPVPLSPASEQSMHVLSCSIPMRGINRSEQAIDLPLYPHPVPAGTARVAPTPQQVTSAKKVNRPSHAHKRSGSFSDALRDSRAPLSIPKYTSPETAASVVSNMPGSLVRGGLFQPGSPYVEMKSLRHARSHVQLQAEEQQVNNHEKQAYPPSPGMKKLFGSVRRALSTRQPLGTSPYMGSPAHQRQPHSGRSSSGTVSTGSAGVQKRRTTRVRPQVRIDLLASQVAESFREAVMEQLENEGQRRHSTNPPELGGFEFEFEKRDTPVPEDQEQSGPGLDPRVQSAITTGSKSILIIDDTGPPPLPVMSGALPDQSEQVAVQSVPEETHERGISIDARTIDGDGGIHGVRHSELYDAPVLPAKEDTPREARPATQRPAARQRRSMSEGREPKQMHSFRRRGSTKTSIARTGSLRRPASYNSVLSRRRGPDSVATFQTMSSNNDPFFLDNPSTGSATPARQLRRRPGGDLRAVDNVHDLEHMQRPHSTGSVSNRTHSVTNSVILRTDRYGDPSPEPSSQPEQTEPEQVEDSPKKPISLVDTHSSQPNLRPSFEAEVAKLAALPDDTDDEGGVESALMKLEGRYEKRSPSNGSPRDTIELEVYRPTGAPEDYGSHKKSRSEHDVRDNTDDVLHRPLAPPNQDSQDMYRLSAENFNRRVPAVNSQGGSEDSYSSVPLLDRGLSGITNSQRAGTLDTMRSSAKPSPLQLASTLTPQTTHAQPAASPDSSAEYVVETDSLKRIPTGGTRPISAVPRESFLLDEDEDLSDLETIGGRSDGTSHGVRSFFDDEPATLERESEDLPTHPMRHPQTPPLTSHRLNNALPNPTVFERGLPSPGLTPTASRPQNQTFGSPIHLADSPIFEEHSRPEGSRASATHMPFVLAYDSEVLAHQFTVVEKDALDEIDWKELIELRWKQSSPQIRDWVHYLRTEEARGVDVVIARFNLVVKWVISQCVLTEDVQERARCIVKYIHIAAHARRLRNYATMYQISIALISNDVSRLRKTWSLVPAAELHIMKELEALVQPLRNFHNLRLEMETVTVEDGCIPFIGVYTRDLIYNAQKPAFIDAPPVDRERLVNFERHHTAATIVKNLLRLLEASSKYTFKSTWHIPGFQRRRSSEHRVLPLFQSLSYFVDQYPLTSPPALRSKSDPPPPITVEDTATGEPPVPSLSPTQMNAPSRSFSAYERPTFDRSASQSSIREERTRKGTFGFGHRRKHSPNVEWKERWTKDTWRQGRVLLIDYVAKEHTAEGRRKIVAQEFCDIDSLRRFYRKEDLSAQAALRVIHVQNASWATRFLLRKFNIDASDDLVGTTFGRWARYERPQQRGGKPVLDGKTFRTQRDPWRGISRAAFGCDYLKHYEKRSIDPPGIKPMMELNHYDETDQPCYGYDVYVQRLSVYVQLSDGRPGQAVDPDIPNPYDEEAYGEYQRLKKSYGNVDANEHQERYIPKLRTLDNSNTVIIFENSQSGSVKDTLIGARQELESRWRRLTFYLPREDMDSDETLATECMDFILKDIFKAVAYNWTKFLAACETHVGILEDKIYDNPADESRAPELWKNSAQWLKVERLLYIHADIVREMVSHLHELASGDPKDEEPWLGSVPEEIEKLTGQWDRDIIAPTSGLSDLMYKSVGIRDARHSLQLGLSMWRLSWITFIFLPLTFTVGFFGMNVDTFQDNPPIKWWFIVSFPVLAAVIVLWYAVKHNLSTQRQNPLRRGVYEALYHELATEHSSLWGRKGPRPNIVPVGWWNGIKWQLITTWFSVEKLQPAKKYDPATQEFGVWSRCKQYLVRRWLSDLPVMPPSTLPTTARVQEVAFASDASMNKDLGAVGELLSIATPVAIAELDPTAASKMQSRIPIERLRSLSPIRSDGGGSAGRPSSSGGGSGVMVEEKGPSEDERSGDEDGKMRAKEREWKRKERLNVPFQTG</sequence>
<comment type="subcellular location">
    <subcellularLocation>
        <location evidence="1">Membrane</location>
        <topology evidence="1">Multi-pass membrane protein</topology>
    </subcellularLocation>
</comment>
<dbReference type="PROSITE" id="PS50212">
    <property type="entry name" value="RASGEF_NTER"/>
    <property type="match status" value="1"/>
</dbReference>
<dbReference type="SUPFAM" id="SSF48366">
    <property type="entry name" value="Ras GEF"/>
    <property type="match status" value="1"/>
</dbReference>
<feature type="region of interest" description="Disordered" evidence="7">
    <location>
        <begin position="1251"/>
        <end position="1295"/>
    </location>
</feature>
<dbReference type="GO" id="GO:0007265">
    <property type="term" value="P:Ras protein signal transduction"/>
    <property type="evidence" value="ECO:0007669"/>
    <property type="project" value="TreeGrafter"/>
</dbReference>
<dbReference type="CDD" id="cd06224">
    <property type="entry name" value="REM"/>
    <property type="match status" value="1"/>
</dbReference>
<dbReference type="PANTHER" id="PTHR23113:SF363">
    <property type="entry name" value="PROTEIN SON OF SEVENLESS"/>
    <property type="match status" value="1"/>
</dbReference>
<feature type="domain" description="N-terminal Ras-GEF" evidence="10">
    <location>
        <begin position="344"/>
        <end position="468"/>
    </location>
</feature>
<dbReference type="GO" id="GO:0046873">
    <property type="term" value="F:metal ion transmembrane transporter activity"/>
    <property type="evidence" value="ECO:0007669"/>
    <property type="project" value="InterPro"/>
</dbReference>
<feature type="compositionally biased region" description="Polar residues" evidence="7">
    <location>
        <begin position="1"/>
        <end position="16"/>
    </location>
</feature>
<feature type="compositionally biased region" description="Polar residues" evidence="7">
    <location>
        <begin position="187"/>
        <end position="200"/>
    </location>
</feature>
<feature type="compositionally biased region" description="Polar residues" evidence="7">
    <location>
        <begin position="1377"/>
        <end position="1388"/>
    </location>
</feature>
<feature type="compositionally biased region" description="Basic and acidic residues" evidence="7">
    <location>
        <begin position="1033"/>
        <end position="1050"/>
    </location>
</feature>
<feature type="compositionally biased region" description="Basic and acidic residues" evidence="7">
    <location>
        <begin position="2449"/>
        <end position="2480"/>
    </location>
</feature>
<dbReference type="GO" id="GO:0005085">
    <property type="term" value="F:guanyl-nucleotide exchange factor activity"/>
    <property type="evidence" value="ECO:0007669"/>
    <property type="project" value="UniProtKB-KW"/>
</dbReference>